<dbReference type="InterPro" id="IPR058370">
    <property type="entry name" value="DUF8057"/>
</dbReference>
<organism evidence="1 2">
    <name type="scientific">Haloferax profundi</name>
    <dbReference type="NCBI Taxonomy" id="1544718"/>
    <lineage>
        <taxon>Archaea</taxon>
        <taxon>Methanobacteriati</taxon>
        <taxon>Methanobacteriota</taxon>
        <taxon>Stenosarchaea group</taxon>
        <taxon>Halobacteria</taxon>
        <taxon>Halobacteriales</taxon>
        <taxon>Haloferacaceae</taxon>
        <taxon>Haloferax</taxon>
    </lineage>
</organism>
<dbReference type="OrthoDB" id="252552at2157"/>
<reference evidence="1 2" key="1">
    <citation type="submission" date="2015-12" db="EMBL/GenBank/DDBJ databases">
        <title>Haloferax profundi sp. nov. isolated from the Discovery deep brine-seawater interface in the Red Sea.</title>
        <authorList>
            <person name="Zhang G."/>
            <person name="Stingl U."/>
            <person name="Rashid M."/>
        </authorList>
    </citation>
    <scope>NUCLEOTIDE SEQUENCE [LARGE SCALE GENOMIC DNA]</scope>
    <source>
        <strain evidence="1 2">SB29</strain>
    </source>
</reference>
<dbReference type="Pfam" id="PF26244">
    <property type="entry name" value="DUF8057"/>
    <property type="match status" value="1"/>
</dbReference>
<accession>A0A0W1SV06</accession>
<comment type="caution">
    <text evidence="1">The sequence shown here is derived from an EMBL/GenBank/DDBJ whole genome shotgun (WGS) entry which is preliminary data.</text>
</comment>
<sequence length="138" mass="15813">MYERAFGTDWRTISDEEAIRRMYALGVSTALGAPNPSEFERIRRQASTAYGRSVLQLSFEEGKQRVARNRGEYDTKQELWDALVDEETTPKTTGRADVAMRKPTDKQGVPEAVGRIDVLDLQSDDFARLRLPDFLRRE</sequence>
<dbReference type="Proteomes" id="UP000053157">
    <property type="component" value="Unassembled WGS sequence"/>
</dbReference>
<name>A0A0W1SV06_9EURY</name>
<dbReference type="AlphaFoldDB" id="A0A0W1SV06"/>
<keyword evidence="2" id="KW-1185">Reference proteome</keyword>
<protein>
    <submittedName>
        <fullName evidence="1">Uncharacterized protein</fullName>
    </submittedName>
</protein>
<dbReference type="EMBL" id="LOPV01000072">
    <property type="protein sequence ID" value="KTG30260.1"/>
    <property type="molecule type" value="Genomic_DNA"/>
</dbReference>
<proteinExistence type="predicted"/>
<dbReference type="RefSeq" id="WP_058571168.1">
    <property type="nucleotide sequence ID" value="NZ_LOPV01000072.1"/>
</dbReference>
<evidence type="ECO:0000313" key="2">
    <source>
        <dbReference type="Proteomes" id="UP000053157"/>
    </source>
</evidence>
<gene>
    <name evidence="1" type="ORF">AUR66_08735</name>
</gene>
<evidence type="ECO:0000313" key="1">
    <source>
        <dbReference type="EMBL" id="KTG30260.1"/>
    </source>
</evidence>